<dbReference type="EMBL" id="WNWQ01000238">
    <property type="protein sequence ID" value="KAE9973274.1"/>
    <property type="molecule type" value="Genomic_DNA"/>
</dbReference>
<reference evidence="1 2" key="1">
    <citation type="submission" date="2019-11" db="EMBL/GenBank/DDBJ databases">
        <title>Venturia inaequalis Genome Resource.</title>
        <authorList>
            <person name="Lichtner F.J."/>
        </authorList>
    </citation>
    <scope>NUCLEOTIDE SEQUENCE [LARGE SCALE GENOMIC DNA]</scope>
    <source>
        <strain evidence="1">Bline_iso_100314</strain>
    </source>
</reference>
<evidence type="ECO:0000313" key="1">
    <source>
        <dbReference type="EMBL" id="KAE9973274.1"/>
    </source>
</evidence>
<name>A0A8H3UMX3_VENIN</name>
<accession>A0A8H3UMX3</accession>
<evidence type="ECO:0000313" key="2">
    <source>
        <dbReference type="Proteomes" id="UP000433883"/>
    </source>
</evidence>
<organism evidence="1 2">
    <name type="scientific">Venturia inaequalis</name>
    <name type="common">Apple scab fungus</name>
    <dbReference type="NCBI Taxonomy" id="5025"/>
    <lineage>
        <taxon>Eukaryota</taxon>
        <taxon>Fungi</taxon>
        <taxon>Dikarya</taxon>
        <taxon>Ascomycota</taxon>
        <taxon>Pezizomycotina</taxon>
        <taxon>Dothideomycetes</taxon>
        <taxon>Pleosporomycetidae</taxon>
        <taxon>Venturiales</taxon>
        <taxon>Venturiaceae</taxon>
        <taxon>Venturia</taxon>
    </lineage>
</organism>
<sequence>MAREQVKPDNLEEEMDARCKRCFAPVKTRNSSTTGASSVTKIPAKNGLNKELDRVNEMETLFAQFKASVDLDEKESLAAFLKLMEGPRDVEPKEFRQMGR</sequence>
<dbReference type="AlphaFoldDB" id="A0A8H3UMX3"/>
<proteinExistence type="predicted"/>
<comment type="caution">
    <text evidence="1">The sequence shown here is derived from an EMBL/GenBank/DDBJ whole genome shotgun (WGS) entry which is preliminary data.</text>
</comment>
<protein>
    <submittedName>
        <fullName evidence="1">Uncharacterized protein</fullName>
    </submittedName>
</protein>
<gene>
    <name evidence="1" type="ORF">BLS_003658</name>
</gene>
<dbReference type="Proteomes" id="UP000433883">
    <property type="component" value="Unassembled WGS sequence"/>
</dbReference>